<feature type="compositionally biased region" description="Basic and acidic residues" evidence="1">
    <location>
        <begin position="62"/>
        <end position="79"/>
    </location>
</feature>
<keyword evidence="3" id="KW-1185">Reference proteome</keyword>
<name>A0A6A6WIP8_9PEZI</name>
<evidence type="ECO:0000313" key="3">
    <source>
        <dbReference type="Proteomes" id="UP000799437"/>
    </source>
</evidence>
<dbReference type="OrthoDB" id="76038at2759"/>
<dbReference type="Gene3D" id="3.50.50.60">
    <property type="entry name" value="FAD/NAD(P)-binding domain"/>
    <property type="match status" value="1"/>
</dbReference>
<dbReference type="PANTHER" id="PTHR38663">
    <property type="match status" value="1"/>
</dbReference>
<dbReference type="GeneID" id="54486271"/>
<gene>
    <name evidence="2" type="ORF">EJ05DRAFT_482954</name>
</gene>
<protein>
    <submittedName>
        <fullName evidence="2">FAD binding domain-containing protein</fullName>
    </submittedName>
</protein>
<organism evidence="2 3">
    <name type="scientific">Pseudovirgaria hyperparasitica</name>
    <dbReference type="NCBI Taxonomy" id="470096"/>
    <lineage>
        <taxon>Eukaryota</taxon>
        <taxon>Fungi</taxon>
        <taxon>Dikarya</taxon>
        <taxon>Ascomycota</taxon>
        <taxon>Pezizomycotina</taxon>
        <taxon>Dothideomycetes</taxon>
        <taxon>Dothideomycetes incertae sedis</taxon>
        <taxon>Acrospermales</taxon>
        <taxon>Acrospermaceae</taxon>
        <taxon>Pseudovirgaria</taxon>
    </lineage>
</organism>
<sequence length="160" mass="18370">MEDSTPPTIHDIIIVGAGPCGLAVAARLSEHTPSAIFTDDEHQRYNWIRRHARHMTIKNRKTGADSKPKPEPPRTERKYSTLVLDGSGSTWMAKWNRLFRLFDIKHLRSPMFFHVDPGDRDGMLAYTYEHGREHELVEIRGCVGKELSKHQKKKKRASGK</sequence>
<dbReference type="InterPro" id="IPR036188">
    <property type="entry name" value="FAD/NAD-bd_sf"/>
</dbReference>
<dbReference type="RefSeq" id="XP_033604630.1">
    <property type="nucleotide sequence ID" value="XM_033745217.1"/>
</dbReference>
<proteinExistence type="predicted"/>
<evidence type="ECO:0000313" key="2">
    <source>
        <dbReference type="EMBL" id="KAF2762179.1"/>
    </source>
</evidence>
<feature type="region of interest" description="Disordered" evidence="1">
    <location>
        <begin position="56"/>
        <end position="79"/>
    </location>
</feature>
<reference evidence="2" key="1">
    <citation type="journal article" date="2020" name="Stud. Mycol.">
        <title>101 Dothideomycetes genomes: a test case for predicting lifestyles and emergence of pathogens.</title>
        <authorList>
            <person name="Haridas S."/>
            <person name="Albert R."/>
            <person name="Binder M."/>
            <person name="Bloem J."/>
            <person name="Labutti K."/>
            <person name="Salamov A."/>
            <person name="Andreopoulos B."/>
            <person name="Baker S."/>
            <person name="Barry K."/>
            <person name="Bills G."/>
            <person name="Bluhm B."/>
            <person name="Cannon C."/>
            <person name="Castanera R."/>
            <person name="Culley D."/>
            <person name="Daum C."/>
            <person name="Ezra D."/>
            <person name="Gonzalez J."/>
            <person name="Henrissat B."/>
            <person name="Kuo A."/>
            <person name="Liang C."/>
            <person name="Lipzen A."/>
            <person name="Lutzoni F."/>
            <person name="Magnuson J."/>
            <person name="Mondo S."/>
            <person name="Nolan M."/>
            <person name="Ohm R."/>
            <person name="Pangilinan J."/>
            <person name="Park H.-J."/>
            <person name="Ramirez L."/>
            <person name="Alfaro M."/>
            <person name="Sun H."/>
            <person name="Tritt A."/>
            <person name="Yoshinaga Y."/>
            <person name="Zwiers L.-H."/>
            <person name="Turgeon B."/>
            <person name="Goodwin S."/>
            <person name="Spatafora J."/>
            <person name="Crous P."/>
            <person name="Grigoriev I."/>
        </authorList>
    </citation>
    <scope>NUCLEOTIDE SEQUENCE</scope>
    <source>
        <strain evidence="2">CBS 121739</strain>
    </source>
</reference>
<evidence type="ECO:0000256" key="1">
    <source>
        <dbReference type="SAM" id="MobiDB-lite"/>
    </source>
</evidence>
<dbReference type="Proteomes" id="UP000799437">
    <property type="component" value="Unassembled WGS sequence"/>
</dbReference>
<dbReference type="PANTHER" id="PTHR38663:SF1">
    <property type="entry name" value="L-ORNITHINE N(5)-MONOOXYGENASE"/>
    <property type="match status" value="1"/>
</dbReference>
<dbReference type="AlphaFoldDB" id="A0A6A6WIP8"/>
<dbReference type="SUPFAM" id="SSF51905">
    <property type="entry name" value="FAD/NAD(P)-binding domain"/>
    <property type="match status" value="1"/>
</dbReference>
<dbReference type="EMBL" id="ML996566">
    <property type="protein sequence ID" value="KAF2762179.1"/>
    <property type="molecule type" value="Genomic_DNA"/>
</dbReference>
<accession>A0A6A6WIP8</accession>